<organism evidence="1 2">
    <name type="scientific">Hygrophoropsis aurantiaca</name>
    <dbReference type="NCBI Taxonomy" id="72124"/>
    <lineage>
        <taxon>Eukaryota</taxon>
        <taxon>Fungi</taxon>
        <taxon>Dikarya</taxon>
        <taxon>Basidiomycota</taxon>
        <taxon>Agaricomycotina</taxon>
        <taxon>Agaricomycetes</taxon>
        <taxon>Agaricomycetidae</taxon>
        <taxon>Boletales</taxon>
        <taxon>Coniophorineae</taxon>
        <taxon>Hygrophoropsidaceae</taxon>
        <taxon>Hygrophoropsis</taxon>
    </lineage>
</organism>
<evidence type="ECO:0000313" key="1">
    <source>
        <dbReference type="EMBL" id="KAH7908510.1"/>
    </source>
</evidence>
<dbReference type="Proteomes" id="UP000790377">
    <property type="component" value="Unassembled WGS sequence"/>
</dbReference>
<name>A0ACB8A5A6_9AGAM</name>
<proteinExistence type="predicted"/>
<dbReference type="EMBL" id="MU267818">
    <property type="protein sequence ID" value="KAH7908510.1"/>
    <property type="molecule type" value="Genomic_DNA"/>
</dbReference>
<keyword evidence="2" id="KW-1185">Reference proteome</keyword>
<protein>
    <submittedName>
        <fullName evidence="1">Uncharacterized protein</fullName>
    </submittedName>
</protein>
<reference evidence="1" key="1">
    <citation type="journal article" date="2021" name="New Phytol.">
        <title>Evolutionary innovations through gain and loss of genes in the ectomycorrhizal Boletales.</title>
        <authorList>
            <person name="Wu G."/>
            <person name="Miyauchi S."/>
            <person name="Morin E."/>
            <person name="Kuo A."/>
            <person name="Drula E."/>
            <person name="Varga T."/>
            <person name="Kohler A."/>
            <person name="Feng B."/>
            <person name="Cao Y."/>
            <person name="Lipzen A."/>
            <person name="Daum C."/>
            <person name="Hundley H."/>
            <person name="Pangilinan J."/>
            <person name="Johnson J."/>
            <person name="Barry K."/>
            <person name="LaButti K."/>
            <person name="Ng V."/>
            <person name="Ahrendt S."/>
            <person name="Min B."/>
            <person name="Choi I.G."/>
            <person name="Park H."/>
            <person name="Plett J.M."/>
            <person name="Magnuson J."/>
            <person name="Spatafora J.W."/>
            <person name="Nagy L.G."/>
            <person name="Henrissat B."/>
            <person name="Grigoriev I.V."/>
            <person name="Yang Z.L."/>
            <person name="Xu J."/>
            <person name="Martin F.M."/>
        </authorList>
    </citation>
    <scope>NUCLEOTIDE SEQUENCE</scope>
    <source>
        <strain evidence="1">ATCC 28755</strain>
    </source>
</reference>
<accession>A0ACB8A5A6</accession>
<sequence>MSRPPVFPDQSASGIAVDPRTLERVIPESKRPDGSVRKQLKVRPGFTPQEDVSRFRGTKQAQMDARALPKGHILGWVAPAGAAMTPTKPGAPPPPNKNAKKRQNQRARKAAQKEEIRDNWEDEDEDESVVGKSRTEKATSEKSADKPNLDAPPETIADTHKPQDTDALASKLGKLDVK</sequence>
<evidence type="ECO:0000313" key="2">
    <source>
        <dbReference type="Proteomes" id="UP000790377"/>
    </source>
</evidence>
<comment type="caution">
    <text evidence="1">The sequence shown here is derived from an EMBL/GenBank/DDBJ whole genome shotgun (WGS) entry which is preliminary data.</text>
</comment>
<gene>
    <name evidence="1" type="ORF">BJ138DRAFT_351648</name>
</gene>